<comment type="caution">
    <text evidence="1">The sequence shown here is derived from an EMBL/GenBank/DDBJ whole genome shotgun (WGS) entry which is preliminary data.</text>
</comment>
<name>A0A0F9EZU7_9ZZZZ</name>
<organism evidence="1">
    <name type="scientific">marine sediment metagenome</name>
    <dbReference type="NCBI Taxonomy" id="412755"/>
    <lineage>
        <taxon>unclassified sequences</taxon>
        <taxon>metagenomes</taxon>
        <taxon>ecological metagenomes</taxon>
    </lineage>
</organism>
<evidence type="ECO:0000313" key="1">
    <source>
        <dbReference type="EMBL" id="KKL79599.1"/>
    </source>
</evidence>
<dbReference type="Gene3D" id="3.10.450.620">
    <property type="entry name" value="JHP933, nucleotidyltransferase-like core domain"/>
    <property type="match status" value="1"/>
</dbReference>
<sequence length="241" mass="27822">MSYMTFKQLYKQQDKILKRIFDNEKNIFPDARVILAGGTALARCYLQHRVSYDLDFFVNVRFDPFMIQHRLTDARVQLQSIETLDDKMYASQLHGMVKVDDDLLKISIIEDTCAEMFPLNTVCGIHTETIEGLYYRKLRTITGSGEGVTSSTGRTVHEGARQTARDLFDLYVLSNEIKPLMKFVREINEHGAAVPEALLISGIRNISWLDLMDEFEMLELAEKYAGVKAFDIKRYFDEVLR</sequence>
<reference evidence="1" key="1">
    <citation type="journal article" date="2015" name="Nature">
        <title>Complex archaea that bridge the gap between prokaryotes and eukaryotes.</title>
        <authorList>
            <person name="Spang A."/>
            <person name="Saw J.H."/>
            <person name="Jorgensen S.L."/>
            <person name="Zaremba-Niedzwiedzka K."/>
            <person name="Martijn J."/>
            <person name="Lind A.E."/>
            <person name="van Eijk R."/>
            <person name="Schleper C."/>
            <person name="Guy L."/>
            <person name="Ettema T.J."/>
        </authorList>
    </citation>
    <scope>NUCLEOTIDE SEQUENCE</scope>
</reference>
<dbReference type="AlphaFoldDB" id="A0A0F9EZU7"/>
<gene>
    <name evidence="1" type="ORF">LCGC14_2013200</name>
</gene>
<proteinExistence type="predicted"/>
<dbReference type="InterPro" id="IPR014942">
    <property type="entry name" value="AbiEii"/>
</dbReference>
<accession>A0A0F9EZU7</accession>
<protein>
    <recommendedName>
        <fullName evidence="2">Nucleotidyl transferase AbiEii/AbiGii toxin family protein</fullName>
    </recommendedName>
</protein>
<dbReference type="EMBL" id="LAZR01023122">
    <property type="protein sequence ID" value="KKL79599.1"/>
    <property type="molecule type" value="Genomic_DNA"/>
</dbReference>
<evidence type="ECO:0008006" key="2">
    <source>
        <dbReference type="Google" id="ProtNLM"/>
    </source>
</evidence>
<dbReference type="Pfam" id="PF08843">
    <property type="entry name" value="AbiEii"/>
    <property type="match status" value="1"/>
</dbReference>